<dbReference type="InterPro" id="IPR020843">
    <property type="entry name" value="ER"/>
</dbReference>
<dbReference type="Gene3D" id="3.90.180.10">
    <property type="entry name" value="Medium-chain alcohol dehydrogenases, catalytic domain"/>
    <property type="match status" value="1"/>
</dbReference>
<dbReference type="FunFam" id="3.40.50.720:FF:000068">
    <property type="entry name" value="Sorbitol dehydrogenase"/>
    <property type="match status" value="1"/>
</dbReference>
<feature type="domain" description="Enoyl reductase (ER)" evidence="11">
    <location>
        <begin position="8"/>
        <end position="313"/>
    </location>
</feature>
<dbReference type="EMBL" id="JBFDAA010000015">
    <property type="protein sequence ID" value="KAL1117557.1"/>
    <property type="molecule type" value="Genomic_DNA"/>
</dbReference>
<sequence>MQCVGICGSDVHYYERGRIGDFVLRAPMVIGHEASGIVAKIGSKVTNLKIGDRVAIEPGVSCRKCSWCKGGRYNLCPAMQFCATPPVDGNLATYYTHSPDFCHKLPDDVSMEEGAMLEPLSVGVHACRRGRVEFGSLVLVLGAGPIGLVTLMAAKAMGAKRVIVCDPQEHRLKIALDCGADEAVCISSNSAEKTVDAIKTLLHGSLPDVTLDCAGFQTTAQIGIQATRPGGVYVLVGMGQDSVDVPLVLAAIKEVDIRGVFRYANDYPLALEMVASKRVDLSPLLTHKFDIEETQLAFQTAMNPDERSIKVMIYCNRQNNEQTV</sequence>
<dbReference type="Proteomes" id="UP001558652">
    <property type="component" value="Unassembled WGS sequence"/>
</dbReference>
<comment type="cofactor">
    <cofactor evidence="1 9">
        <name>Zn(2+)</name>
        <dbReference type="ChEBI" id="CHEBI:29105"/>
    </cofactor>
</comment>
<dbReference type="InterPro" id="IPR002328">
    <property type="entry name" value="ADH_Zn_CS"/>
</dbReference>
<evidence type="ECO:0000256" key="3">
    <source>
        <dbReference type="ARBA" id="ARBA00022723"/>
    </source>
</evidence>
<dbReference type="AlphaFoldDB" id="A0ABD0Y251"/>
<protein>
    <recommendedName>
        <fullName evidence="7">Sorbitol dehydrogenase</fullName>
    </recommendedName>
    <alternativeName>
        <fullName evidence="8">Polyol dehydrogenase</fullName>
    </alternativeName>
</protein>
<dbReference type="GO" id="GO:0016491">
    <property type="term" value="F:oxidoreductase activity"/>
    <property type="evidence" value="ECO:0007669"/>
    <property type="project" value="UniProtKB-KW"/>
</dbReference>
<dbReference type="InterPro" id="IPR013154">
    <property type="entry name" value="ADH-like_N"/>
</dbReference>
<evidence type="ECO:0000313" key="13">
    <source>
        <dbReference type="Proteomes" id="UP001558652"/>
    </source>
</evidence>
<evidence type="ECO:0000256" key="1">
    <source>
        <dbReference type="ARBA" id="ARBA00001947"/>
    </source>
</evidence>
<comment type="similarity">
    <text evidence="2 9">Belongs to the zinc-containing alcohol dehydrogenase family.</text>
</comment>
<keyword evidence="3 9" id="KW-0479">Metal-binding</keyword>
<keyword evidence="4 9" id="KW-0862">Zinc</keyword>
<keyword evidence="10" id="KW-1133">Transmembrane helix</keyword>
<proteinExistence type="inferred from homology"/>
<comment type="caution">
    <text evidence="12">The sequence shown here is derived from an EMBL/GenBank/DDBJ whole genome shotgun (WGS) entry which is preliminary data.</text>
</comment>
<dbReference type="InterPro" id="IPR013149">
    <property type="entry name" value="ADH-like_C"/>
</dbReference>
<keyword evidence="10" id="KW-0472">Membrane</keyword>
<gene>
    <name evidence="12" type="ORF">AAG570_003872</name>
</gene>
<evidence type="ECO:0000256" key="4">
    <source>
        <dbReference type="ARBA" id="ARBA00022833"/>
    </source>
</evidence>
<evidence type="ECO:0000256" key="8">
    <source>
        <dbReference type="ARBA" id="ARBA00032485"/>
    </source>
</evidence>
<dbReference type="GO" id="GO:0046872">
    <property type="term" value="F:metal ion binding"/>
    <property type="evidence" value="ECO:0007669"/>
    <property type="project" value="UniProtKB-KW"/>
</dbReference>
<evidence type="ECO:0000259" key="11">
    <source>
        <dbReference type="SMART" id="SM00829"/>
    </source>
</evidence>
<keyword evidence="10" id="KW-0812">Transmembrane</keyword>
<dbReference type="SUPFAM" id="SSF50129">
    <property type="entry name" value="GroES-like"/>
    <property type="match status" value="1"/>
</dbReference>
<evidence type="ECO:0000256" key="10">
    <source>
        <dbReference type="SAM" id="Phobius"/>
    </source>
</evidence>
<reference evidence="12 13" key="1">
    <citation type="submission" date="2024-07" db="EMBL/GenBank/DDBJ databases">
        <title>Chromosome-level genome assembly of the water stick insect Ranatra chinensis (Heteroptera: Nepidae).</title>
        <authorList>
            <person name="Liu X."/>
        </authorList>
    </citation>
    <scope>NUCLEOTIDE SEQUENCE [LARGE SCALE GENOMIC DNA]</scope>
    <source>
        <strain evidence="12">Cailab_2021Rc</strain>
        <tissue evidence="12">Muscle</tissue>
    </source>
</reference>
<evidence type="ECO:0000256" key="5">
    <source>
        <dbReference type="ARBA" id="ARBA00023002"/>
    </source>
</evidence>
<name>A0ABD0Y251_9HEMI</name>
<keyword evidence="5" id="KW-0560">Oxidoreductase</keyword>
<evidence type="ECO:0000256" key="7">
    <source>
        <dbReference type="ARBA" id="ARBA00026132"/>
    </source>
</evidence>
<dbReference type="Pfam" id="PF00107">
    <property type="entry name" value="ADH_zinc_N"/>
    <property type="match status" value="1"/>
</dbReference>
<dbReference type="InterPro" id="IPR045306">
    <property type="entry name" value="SDH-like"/>
</dbReference>
<dbReference type="Gene3D" id="3.40.50.720">
    <property type="entry name" value="NAD(P)-binding Rossmann-like Domain"/>
    <property type="match status" value="1"/>
</dbReference>
<dbReference type="Pfam" id="PF08240">
    <property type="entry name" value="ADH_N"/>
    <property type="match status" value="1"/>
</dbReference>
<organism evidence="12 13">
    <name type="scientific">Ranatra chinensis</name>
    <dbReference type="NCBI Taxonomy" id="642074"/>
    <lineage>
        <taxon>Eukaryota</taxon>
        <taxon>Metazoa</taxon>
        <taxon>Ecdysozoa</taxon>
        <taxon>Arthropoda</taxon>
        <taxon>Hexapoda</taxon>
        <taxon>Insecta</taxon>
        <taxon>Pterygota</taxon>
        <taxon>Neoptera</taxon>
        <taxon>Paraneoptera</taxon>
        <taxon>Hemiptera</taxon>
        <taxon>Heteroptera</taxon>
        <taxon>Panheteroptera</taxon>
        <taxon>Nepomorpha</taxon>
        <taxon>Nepidae</taxon>
        <taxon>Ranatrinae</taxon>
        <taxon>Ranatra</taxon>
    </lineage>
</organism>
<dbReference type="InterPro" id="IPR036291">
    <property type="entry name" value="NAD(P)-bd_dom_sf"/>
</dbReference>
<evidence type="ECO:0000256" key="6">
    <source>
        <dbReference type="ARBA" id="ARBA00023027"/>
    </source>
</evidence>
<feature type="transmembrane region" description="Helical" evidence="10">
    <location>
        <begin position="134"/>
        <end position="154"/>
    </location>
</feature>
<dbReference type="SMART" id="SM00829">
    <property type="entry name" value="PKS_ER"/>
    <property type="match status" value="1"/>
</dbReference>
<accession>A0ABD0Y251</accession>
<keyword evidence="13" id="KW-1185">Reference proteome</keyword>
<dbReference type="PANTHER" id="PTHR43161:SF9">
    <property type="entry name" value="SORBITOL DEHYDROGENASE"/>
    <property type="match status" value="1"/>
</dbReference>
<evidence type="ECO:0000256" key="2">
    <source>
        <dbReference type="ARBA" id="ARBA00008072"/>
    </source>
</evidence>
<dbReference type="PANTHER" id="PTHR43161">
    <property type="entry name" value="SORBITOL DEHYDROGENASE"/>
    <property type="match status" value="1"/>
</dbReference>
<evidence type="ECO:0000256" key="9">
    <source>
        <dbReference type="RuleBase" id="RU361277"/>
    </source>
</evidence>
<dbReference type="PROSITE" id="PS00059">
    <property type="entry name" value="ADH_ZINC"/>
    <property type="match status" value="1"/>
</dbReference>
<evidence type="ECO:0000313" key="12">
    <source>
        <dbReference type="EMBL" id="KAL1117557.1"/>
    </source>
</evidence>
<dbReference type="SUPFAM" id="SSF51735">
    <property type="entry name" value="NAD(P)-binding Rossmann-fold domains"/>
    <property type="match status" value="1"/>
</dbReference>
<dbReference type="InterPro" id="IPR011032">
    <property type="entry name" value="GroES-like_sf"/>
</dbReference>
<keyword evidence="6" id="KW-0520">NAD</keyword>
<dbReference type="CDD" id="cd05285">
    <property type="entry name" value="sorbitol_DH"/>
    <property type="match status" value="1"/>
</dbReference>